<dbReference type="RefSeq" id="XP_010919000.1">
    <property type="nucleotide sequence ID" value="XM_010920698.2"/>
</dbReference>
<dbReference type="Pfam" id="PF14244">
    <property type="entry name" value="Retrotran_gag_3"/>
    <property type="match status" value="1"/>
</dbReference>
<dbReference type="InParanoid" id="A0A6I9R7R6"/>
<organism evidence="2 3">
    <name type="scientific">Elaeis guineensis var. tenera</name>
    <name type="common">Oil palm</name>
    <dbReference type="NCBI Taxonomy" id="51953"/>
    <lineage>
        <taxon>Eukaryota</taxon>
        <taxon>Viridiplantae</taxon>
        <taxon>Streptophyta</taxon>
        <taxon>Embryophyta</taxon>
        <taxon>Tracheophyta</taxon>
        <taxon>Spermatophyta</taxon>
        <taxon>Magnoliopsida</taxon>
        <taxon>Liliopsida</taxon>
        <taxon>Arecaceae</taxon>
        <taxon>Arecoideae</taxon>
        <taxon>Cocoseae</taxon>
        <taxon>Elaeidinae</taxon>
        <taxon>Elaeis</taxon>
    </lineage>
</organism>
<name>A0A6I9R7R6_ELAGV</name>
<keyword evidence="2" id="KW-1185">Reference proteome</keyword>
<proteinExistence type="predicted"/>
<reference evidence="3" key="1">
    <citation type="submission" date="2025-08" db="UniProtKB">
        <authorList>
            <consortium name="RefSeq"/>
        </authorList>
    </citation>
    <scope>IDENTIFICATION</scope>
</reference>
<dbReference type="InterPro" id="IPR029472">
    <property type="entry name" value="Copia-like_N"/>
</dbReference>
<evidence type="ECO:0000259" key="1">
    <source>
        <dbReference type="Pfam" id="PF14244"/>
    </source>
</evidence>
<protein>
    <submittedName>
        <fullName evidence="3">Uncharacterized protein LOC105043227</fullName>
    </submittedName>
</protein>
<evidence type="ECO:0000313" key="2">
    <source>
        <dbReference type="Proteomes" id="UP000504607"/>
    </source>
</evidence>
<gene>
    <name evidence="3" type="primary">LOC105043227</name>
</gene>
<feature type="domain" description="Retrotransposon Copia-like N-terminal" evidence="1">
    <location>
        <begin position="193"/>
        <end position="222"/>
    </location>
</feature>
<evidence type="ECO:0000313" key="3">
    <source>
        <dbReference type="RefSeq" id="XP_010919000.1"/>
    </source>
</evidence>
<accession>A0A6I9R7R6</accession>
<sequence>MEQSNEEDGFIYIKEFSSILREVLTLKPFFFFCSNPSSSSIRFLSSNLSITSAGSGLISLQSSPVAHHLPFPRPEGRARVDGVTEVPRGAVEIPRSTAAPLLRHRHRSHESVRPRCLLDPRCSSPSTSPSSHEGIRPRCLPDARLLLLRLNCYDRCEIPNPPTDGCLRSLVAADGNRRCQGVCPRSWCFAGEPNYPTWRLAMINALHANNKYAFISGSLGQPSDNSSDLESWMSVMPWLYLGFLIPWLLSYMIV</sequence>
<dbReference type="AlphaFoldDB" id="A0A6I9R7R6"/>
<dbReference type="Proteomes" id="UP000504607">
    <property type="component" value="Chromosome 4"/>
</dbReference>